<dbReference type="RefSeq" id="WP_108620988.1">
    <property type="nucleotide sequence ID" value="NZ_CP028901.1"/>
</dbReference>
<organism evidence="2 3">
    <name type="scientific">Orrella marina</name>
    <dbReference type="NCBI Taxonomy" id="2163011"/>
    <lineage>
        <taxon>Bacteria</taxon>
        <taxon>Pseudomonadati</taxon>
        <taxon>Pseudomonadota</taxon>
        <taxon>Betaproteobacteria</taxon>
        <taxon>Burkholderiales</taxon>
        <taxon>Alcaligenaceae</taxon>
        <taxon>Orrella</taxon>
    </lineage>
</organism>
<name>A0A2R4XIL4_9BURK</name>
<evidence type="ECO:0000313" key="2">
    <source>
        <dbReference type="EMBL" id="AWB33559.1"/>
    </source>
</evidence>
<proteinExistence type="predicted"/>
<dbReference type="Proteomes" id="UP000244571">
    <property type="component" value="Chromosome"/>
</dbReference>
<reference evidence="2 3" key="1">
    <citation type="submission" date="2018-04" db="EMBL/GenBank/DDBJ databases">
        <title>Bordetella sp. HZ20 isolated from seawater.</title>
        <authorList>
            <person name="Sun C."/>
        </authorList>
    </citation>
    <scope>NUCLEOTIDE SEQUENCE [LARGE SCALE GENOMIC DNA]</scope>
    <source>
        <strain evidence="2 3">HZ20</strain>
    </source>
</reference>
<keyword evidence="1" id="KW-0620">Polyamine biosynthesis</keyword>
<dbReference type="OrthoDB" id="117774at2"/>
<dbReference type="PANTHER" id="PTHR43317">
    <property type="entry name" value="THERMOSPERMINE SYNTHASE ACAULIS5"/>
    <property type="match status" value="1"/>
</dbReference>
<evidence type="ECO:0000256" key="1">
    <source>
        <dbReference type="ARBA" id="ARBA00023115"/>
    </source>
</evidence>
<dbReference type="Pfam" id="PF01564">
    <property type="entry name" value="Spermine_synth"/>
    <property type="match status" value="1"/>
</dbReference>
<accession>A0A2R4XIL4</accession>
<dbReference type="KEGG" id="boz:DBV39_07385"/>
<keyword evidence="3" id="KW-1185">Reference proteome</keyword>
<dbReference type="GO" id="GO:0006596">
    <property type="term" value="P:polyamine biosynthetic process"/>
    <property type="evidence" value="ECO:0007669"/>
    <property type="project" value="UniProtKB-KW"/>
</dbReference>
<dbReference type="Gene3D" id="3.40.50.150">
    <property type="entry name" value="Vaccinia Virus protein VP39"/>
    <property type="match status" value="1"/>
</dbReference>
<dbReference type="AlphaFoldDB" id="A0A2R4XIL4"/>
<sequence length="256" mass="29205">MTRARDPSSEQSYIGDEPTLSESVGVRYLHFGSPWVQGAMQVRKPERLYLAYTQQMMAWLLFLEPESDRVITQLGLGAASITRFCHKFLPNPLVVVERNPAVVSICRQYFKLPDDDRTQVVLDDAAQWVLASENRASASVLMVDLYDAQAQGPVCDSLQFYRHCQRVLEPEGILSVNLFGHHQSYERNLERLAKAFDNRLLLMPQAEEGNQIVLAFKGPILEWNRPALMERAEMLETATRLPARRWVRSLGKITSI</sequence>
<gene>
    <name evidence="2" type="ORF">DBV39_07385</name>
</gene>
<evidence type="ECO:0000313" key="3">
    <source>
        <dbReference type="Proteomes" id="UP000244571"/>
    </source>
</evidence>
<dbReference type="InterPro" id="IPR029063">
    <property type="entry name" value="SAM-dependent_MTases_sf"/>
</dbReference>
<protein>
    <submittedName>
        <fullName evidence="2">Spermidine synthase</fullName>
    </submittedName>
</protein>
<dbReference type="EMBL" id="CP028901">
    <property type="protein sequence ID" value="AWB33559.1"/>
    <property type="molecule type" value="Genomic_DNA"/>
</dbReference>
<dbReference type="PANTHER" id="PTHR43317:SF1">
    <property type="entry name" value="THERMOSPERMINE SYNTHASE ACAULIS5"/>
    <property type="match status" value="1"/>
</dbReference>
<dbReference type="SUPFAM" id="SSF53335">
    <property type="entry name" value="S-adenosyl-L-methionine-dependent methyltransferases"/>
    <property type="match status" value="1"/>
</dbReference>